<dbReference type="Proteomes" id="UP000011115">
    <property type="component" value="Unassembled WGS sequence"/>
</dbReference>
<organism evidence="1 2">
    <name type="scientific">Solanum tuberosum</name>
    <name type="common">Potato</name>
    <dbReference type="NCBI Taxonomy" id="4113"/>
    <lineage>
        <taxon>Eukaryota</taxon>
        <taxon>Viridiplantae</taxon>
        <taxon>Streptophyta</taxon>
        <taxon>Embryophyta</taxon>
        <taxon>Tracheophyta</taxon>
        <taxon>Spermatophyta</taxon>
        <taxon>Magnoliopsida</taxon>
        <taxon>eudicotyledons</taxon>
        <taxon>Gunneridae</taxon>
        <taxon>Pentapetalae</taxon>
        <taxon>asterids</taxon>
        <taxon>lamiids</taxon>
        <taxon>Solanales</taxon>
        <taxon>Solanaceae</taxon>
        <taxon>Solanoideae</taxon>
        <taxon>Solaneae</taxon>
        <taxon>Solanum</taxon>
    </lineage>
</organism>
<dbReference type="Gramene" id="PGSC0003DMT400097715">
    <property type="protein sequence ID" value="PGSC0003DMT400097715"/>
    <property type="gene ID" value="PGSC0003DMG400047286"/>
</dbReference>
<dbReference type="InParanoid" id="M1E193"/>
<dbReference type="PaxDb" id="4113-PGSC0003DMT400097715"/>
<protein>
    <submittedName>
        <fullName evidence="1">Uncharacterized protein</fullName>
    </submittedName>
</protein>
<name>M1E193_SOLTU</name>
<reference evidence="1" key="2">
    <citation type="submission" date="2015-06" db="UniProtKB">
        <authorList>
            <consortium name="EnsemblPlants"/>
        </authorList>
    </citation>
    <scope>IDENTIFICATION</scope>
    <source>
        <strain evidence="1">DM1-3 516 R44</strain>
    </source>
</reference>
<dbReference type="HOGENOM" id="CLU_1996634_0_0_1"/>
<evidence type="ECO:0000313" key="2">
    <source>
        <dbReference type="Proteomes" id="UP000011115"/>
    </source>
</evidence>
<proteinExistence type="predicted"/>
<evidence type="ECO:0000313" key="1">
    <source>
        <dbReference type="EnsemblPlants" id="PGSC0003DMT400097715"/>
    </source>
</evidence>
<reference evidence="2" key="1">
    <citation type="journal article" date="2011" name="Nature">
        <title>Genome sequence and analysis of the tuber crop potato.</title>
        <authorList>
            <consortium name="The Potato Genome Sequencing Consortium"/>
        </authorList>
    </citation>
    <scope>NUCLEOTIDE SEQUENCE [LARGE SCALE GENOMIC DNA]</scope>
    <source>
        <strain evidence="2">cv. DM1-3 516 R44</strain>
    </source>
</reference>
<sequence length="125" mass="14374">MTFNQNEGPNNGINRERRTENDLECVLDTIVLPVSRQFLLMRGKCDVKEPFGAVSQDRRYTRRSDIWSASSPFSSCLQHLRVLDHWAHTEQKARIRPFGNAPNGFGDSQIFTSSIFQLPLFLFAK</sequence>
<accession>M1E193</accession>
<keyword evidence="2" id="KW-1185">Reference proteome</keyword>
<dbReference type="EnsemblPlants" id="PGSC0003DMT400097715">
    <property type="protein sequence ID" value="PGSC0003DMT400097715"/>
    <property type="gene ID" value="PGSC0003DMG400047286"/>
</dbReference>
<dbReference type="AlphaFoldDB" id="M1E193"/>